<reference evidence="3" key="2">
    <citation type="submission" date="2023-05" db="EMBL/GenBank/DDBJ databases">
        <authorList>
            <consortium name="Lawrence Berkeley National Laboratory"/>
            <person name="Steindorff A."/>
            <person name="Hensen N."/>
            <person name="Bonometti L."/>
            <person name="Westerberg I."/>
            <person name="Brannstrom I.O."/>
            <person name="Guillou S."/>
            <person name="Cros-Aarteil S."/>
            <person name="Calhoun S."/>
            <person name="Haridas S."/>
            <person name="Kuo A."/>
            <person name="Mondo S."/>
            <person name="Pangilinan J."/>
            <person name="Riley R."/>
            <person name="Labutti K."/>
            <person name="Andreopoulos B."/>
            <person name="Lipzen A."/>
            <person name="Chen C."/>
            <person name="Yanf M."/>
            <person name="Daum C."/>
            <person name="Ng V."/>
            <person name="Clum A."/>
            <person name="Ohm R."/>
            <person name="Martin F."/>
            <person name="Silar P."/>
            <person name="Natvig D."/>
            <person name="Lalanne C."/>
            <person name="Gautier V."/>
            <person name="Ament-Velasquez S.L."/>
            <person name="Kruys A."/>
            <person name="Hutchinson M.I."/>
            <person name="Powell A.J."/>
            <person name="Barry K."/>
            <person name="Miller A.N."/>
            <person name="Grigoriev I.V."/>
            <person name="Debuchy R."/>
            <person name="Gladieux P."/>
            <person name="Thoren M.H."/>
            <person name="Johannesson H."/>
        </authorList>
    </citation>
    <scope>NUCLEOTIDE SEQUENCE</scope>
    <source>
        <strain evidence="3">CBS 757.83</strain>
    </source>
</reference>
<keyword evidence="4" id="KW-1185">Reference proteome</keyword>
<organism evidence="3 4">
    <name type="scientific">Parathielavia hyrcaniae</name>
    <dbReference type="NCBI Taxonomy" id="113614"/>
    <lineage>
        <taxon>Eukaryota</taxon>
        <taxon>Fungi</taxon>
        <taxon>Dikarya</taxon>
        <taxon>Ascomycota</taxon>
        <taxon>Pezizomycotina</taxon>
        <taxon>Sordariomycetes</taxon>
        <taxon>Sordariomycetidae</taxon>
        <taxon>Sordariales</taxon>
        <taxon>Chaetomiaceae</taxon>
        <taxon>Parathielavia</taxon>
    </lineage>
</organism>
<sequence>MESSRHVGAITEVNLGAVFNQTLVDKINAVPGLKTSAAFLTFLRANLVLQHSTMSSNVSTPTLGPQTLPRVSSSPLAAHPPQQSGLDDEDEDEDDIPPLSLEILTTRADKAAALQLVADSIAQQRPQAALHLVFHPLPLAGLVAVLAAVYRYTWADNTRHDLGTALMLSCSTCMIYLLAIRYITSGYLRAAEELSWDFFRNPSSGEEDMVLGTRYGADIIGALVLRLEPSSEVNSNSSPNPNSHGGGRSRKAHSRQNSLKGKRLATVGMIRAWTTRLRYRGRGLGGDMLREAVRVTRERCGRDAEVGFAREHANSTMVMPELFNKPFRRGEMRAARALEKVLADWDGRRRSIHY</sequence>
<dbReference type="EMBL" id="MU863676">
    <property type="protein sequence ID" value="KAK4097392.1"/>
    <property type="molecule type" value="Genomic_DNA"/>
</dbReference>
<evidence type="ECO:0000313" key="4">
    <source>
        <dbReference type="Proteomes" id="UP001305647"/>
    </source>
</evidence>
<evidence type="ECO:0000313" key="3">
    <source>
        <dbReference type="EMBL" id="KAK4097392.1"/>
    </source>
</evidence>
<dbReference type="Proteomes" id="UP001305647">
    <property type="component" value="Unassembled WGS sequence"/>
</dbReference>
<evidence type="ECO:0000256" key="1">
    <source>
        <dbReference type="SAM" id="MobiDB-lite"/>
    </source>
</evidence>
<proteinExistence type="predicted"/>
<gene>
    <name evidence="3" type="ORF">N658DRAFT_489231</name>
</gene>
<feature type="compositionally biased region" description="Low complexity" evidence="1">
    <location>
        <begin position="231"/>
        <end position="243"/>
    </location>
</feature>
<name>A0AAN6SYD0_9PEZI</name>
<feature type="transmembrane region" description="Helical" evidence="2">
    <location>
        <begin position="162"/>
        <end position="180"/>
    </location>
</feature>
<feature type="compositionally biased region" description="Polar residues" evidence="1">
    <location>
        <begin position="55"/>
        <end position="85"/>
    </location>
</feature>
<dbReference type="AlphaFoldDB" id="A0AAN6SYD0"/>
<evidence type="ECO:0000256" key="2">
    <source>
        <dbReference type="SAM" id="Phobius"/>
    </source>
</evidence>
<feature type="region of interest" description="Disordered" evidence="1">
    <location>
        <begin position="231"/>
        <end position="260"/>
    </location>
</feature>
<protein>
    <submittedName>
        <fullName evidence="3">Uncharacterized protein</fullName>
    </submittedName>
</protein>
<keyword evidence="2" id="KW-0472">Membrane</keyword>
<keyword evidence="2" id="KW-1133">Transmembrane helix</keyword>
<comment type="caution">
    <text evidence="3">The sequence shown here is derived from an EMBL/GenBank/DDBJ whole genome shotgun (WGS) entry which is preliminary data.</text>
</comment>
<feature type="region of interest" description="Disordered" evidence="1">
    <location>
        <begin position="55"/>
        <end position="96"/>
    </location>
</feature>
<keyword evidence="2" id="KW-0812">Transmembrane</keyword>
<reference evidence="3" key="1">
    <citation type="journal article" date="2023" name="Mol. Phylogenet. Evol.">
        <title>Genome-scale phylogeny and comparative genomics of the fungal order Sordariales.</title>
        <authorList>
            <person name="Hensen N."/>
            <person name="Bonometti L."/>
            <person name="Westerberg I."/>
            <person name="Brannstrom I.O."/>
            <person name="Guillou S."/>
            <person name="Cros-Aarteil S."/>
            <person name="Calhoun S."/>
            <person name="Haridas S."/>
            <person name="Kuo A."/>
            <person name="Mondo S."/>
            <person name="Pangilinan J."/>
            <person name="Riley R."/>
            <person name="LaButti K."/>
            <person name="Andreopoulos B."/>
            <person name="Lipzen A."/>
            <person name="Chen C."/>
            <person name="Yan M."/>
            <person name="Daum C."/>
            <person name="Ng V."/>
            <person name="Clum A."/>
            <person name="Steindorff A."/>
            <person name="Ohm R.A."/>
            <person name="Martin F."/>
            <person name="Silar P."/>
            <person name="Natvig D.O."/>
            <person name="Lalanne C."/>
            <person name="Gautier V."/>
            <person name="Ament-Velasquez S.L."/>
            <person name="Kruys A."/>
            <person name="Hutchinson M.I."/>
            <person name="Powell A.J."/>
            <person name="Barry K."/>
            <person name="Miller A.N."/>
            <person name="Grigoriev I.V."/>
            <person name="Debuchy R."/>
            <person name="Gladieux P."/>
            <person name="Hiltunen Thoren M."/>
            <person name="Johannesson H."/>
        </authorList>
    </citation>
    <scope>NUCLEOTIDE SEQUENCE</scope>
    <source>
        <strain evidence="3">CBS 757.83</strain>
    </source>
</reference>
<feature type="compositionally biased region" description="Acidic residues" evidence="1">
    <location>
        <begin position="86"/>
        <end position="96"/>
    </location>
</feature>
<feature type="transmembrane region" description="Helical" evidence="2">
    <location>
        <begin position="129"/>
        <end position="150"/>
    </location>
</feature>
<accession>A0AAN6SYD0</accession>